<reference evidence="3 4" key="1">
    <citation type="submission" date="2022-10" db="EMBL/GenBank/DDBJ databases">
        <title>Luteolibacter flavescens strain MCCC 1K03193, whole genome shotgun sequencing project.</title>
        <authorList>
            <person name="Zhao G."/>
            <person name="Shen L."/>
        </authorList>
    </citation>
    <scope>NUCLEOTIDE SEQUENCE [LARGE SCALE GENOMIC DNA]</scope>
    <source>
        <strain evidence="3 4">MCCC 1K03193</strain>
    </source>
</reference>
<name>A0ABT3FRA7_9BACT</name>
<gene>
    <name evidence="3" type="ORF">OKA04_15345</name>
</gene>
<comment type="caution">
    <text evidence="3">The sequence shown here is derived from an EMBL/GenBank/DDBJ whole genome shotgun (WGS) entry which is preliminary data.</text>
</comment>
<evidence type="ECO:0000256" key="1">
    <source>
        <dbReference type="SAM" id="SignalP"/>
    </source>
</evidence>
<dbReference type="Proteomes" id="UP001207930">
    <property type="component" value="Unassembled WGS sequence"/>
</dbReference>
<dbReference type="InterPro" id="IPR036249">
    <property type="entry name" value="Thioredoxin-like_sf"/>
</dbReference>
<protein>
    <submittedName>
        <fullName evidence="3">TlpA family protein disulfide reductase</fullName>
    </submittedName>
</protein>
<keyword evidence="1" id="KW-0732">Signal</keyword>
<dbReference type="Gene3D" id="3.40.30.10">
    <property type="entry name" value="Glutaredoxin"/>
    <property type="match status" value="1"/>
</dbReference>
<dbReference type="CDD" id="cd02966">
    <property type="entry name" value="TlpA_like_family"/>
    <property type="match status" value="1"/>
</dbReference>
<feature type="signal peptide" evidence="1">
    <location>
        <begin position="1"/>
        <end position="18"/>
    </location>
</feature>
<dbReference type="Pfam" id="PF08534">
    <property type="entry name" value="Redoxin"/>
    <property type="match status" value="1"/>
</dbReference>
<dbReference type="SUPFAM" id="SSF52833">
    <property type="entry name" value="Thioredoxin-like"/>
    <property type="match status" value="1"/>
</dbReference>
<evidence type="ECO:0000259" key="2">
    <source>
        <dbReference type="PROSITE" id="PS51352"/>
    </source>
</evidence>
<dbReference type="InterPro" id="IPR013740">
    <property type="entry name" value="Redoxin"/>
</dbReference>
<evidence type="ECO:0000313" key="3">
    <source>
        <dbReference type="EMBL" id="MCW1886113.1"/>
    </source>
</evidence>
<feature type="domain" description="Thioredoxin" evidence="2">
    <location>
        <begin position="19"/>
        <end position="180"/>
    </location>
</feature>
<feature type="chain" id="PRO_5046153877" evidence="1">
    <location>
        <begin position="19"/>
        <end position="376"/>
    </location>
</feature>
<sequence length="376" mass="40694">MKITYASLFLAAALPAFAQKAGDTMPPDALGKLEWVQGTAPTAWEPGKVYVLECWATWCGPCIAAIPHVDELYDKYQEKGLRVIGVNVWEDGKDKVEAFVKNKGEGMSYPVAYTGKGGVFETEWLKPADVRGIPHAFIVKDGKVLLTTHPMQLTEPVIEGLLAGGDAEAKVLEEIKEAQRKREEVGKANQAFRQASMKKDTAAMDAAFSDLKKLDPANTMLPALEIDLLVAKADWAGAEAALAKLDGNPMAAMTVTSVAQAISKTPDVPESFKKSVISSFATLVEKTGHAMQYQMLAKLQWSLGEKDAAKTSAAKAVEWTKSEKGVKAGIPSAPFEKFAEALDKDELPSDEQMTTWLRESLPKQAKPAAKITPKEG</sequence>
<dbReference type="PANTHER" id="PTHR42852">
    <property type="entry name" value="THIOL:DISULFIDE INTERCHANGE PROTEIN DSBE"/>
    <property type="match status" value="1"/>
</dbReference>
<dbReference type="InterPro" id="IPR013766">
    <property type="entry name" value="Thioredoxin_domain"/>
</dbReference>
<evidence type="ECO:0000313" key="4">
    <source>
        <dbReference type="Proteomes" id="UP001207930"/>
    </source>
</evidence>
<dbReference type="EMBL" id="JAPDDS010000008">
    <property type="protein sequence ID" value="MCW1886113.1"/>
    <property type="molecule type" value="Genomic_DNA"/>
</dbReference>
<dbReference type="PANTHER" id="PTHR42852:SF13">
    <property type="entry name" value="PROTEIN DIPZ"/>
    <property type="match status" value="1"/>
</dbReference>
<dbReference type="RefSeq" id="WP_264502067.1">
    <property type="nucleotide sequence ID" value="NZ_JAPDDS010000008.1"/>
</dbReference>
<dbReference type="PROSITE" id="PS51352">
    <property type="entry name" value="THIOREDOXIN_2"/>
    <property type="match status" value="1"/>
</dbReference>
<accession>A0ABT3FRA7</accession>
<proteinExistence type="predicted"/>
<organism evidence="3 4">
    <name type="scientific">Luteolibacter flavescens</name>
    <dbReference type="NCBI Taxonomy" id="1859460"/>
    <lineage>
        <taxon>Bacteria</taxon>
        <taxon>Pseudomonadati</taxon>
        <taxon>Verrucomicrobiota</taxon>
        <taxon>Verrucomicrobiia</taxon>
        <taxon>Verrucomicrobiales</taxon>
        <taxon>Verrucomicrobiaceae</taxon>
        <taxon>Luteolibacter</taxon>
    </lineage>
</organism>
<keyword evidence="4" id="KW-1185">Reference proteome</keyword>
<dbReference type="InterPro" id="IPR050553">
    <property type="entry name" value="Thioredoxin_ResA/DsbE_sf"/>
</dbReference>